<dbReference type="PANTHER" id="PTHR30486">
    <property type="entry name" value="TWITCHING MOTILITY PROTEIN PILT"/>
    <property type="match status" value="1"/>
</dbReference>
<dbReference type="InterPro" id="IPR001482">
    <property type="entry name" value="T2SS/T4SS_dom"/>
</dbReference>
<dbReference type="Pfam" id="PF00437">
    <property type="entry name" value="T2SSE"/>
    <property type="match status" value="1"/>
</dbReference>
<dbReference type="RefSeq" id="WP_059896714.1">
    <property type="nucleotide sequence ID" value="NZ_PQVP01000006.1"/>
</dbReference>
<proteinExistence type="inferred from homology"/>
<organism evidence="3 4">
    <name type="scientific">Burkholderia contaminans</name>
    <dbReference type="NCBI Taxonomy" id="488447"/>
    <lineage>
        <taxon>Bacteria</taxon>
        <taxon>Pseudomonadati</taxon>
        <taxon>Pseudomonadota</taxon>
        <taxon>Betaproteobacteria</taxon>
        <taxon>Burkholderiales</taxon>
        <taxon>Burkholderiaceae</taxon>
        <taxon>Burkholderia</taxon>
        <taxon>Burkholderia cepacia complex</taxon>
    </lineage>
</organism>
<feature type="domain" description="Bacterial type II secretion system protein E" evidence="2">
    <location>
        <begin position="28"/>
        <end position="313"/>
    </location>
</feature>
<name>A0A2S5DM58_9BURK</name>
<dbReference type="Proteomes" id="UP000238655">
    <property type="component" value="Unassembled WGS sequence"/>
</dbReference>
<comment type="similarity">
    <text evidence="1">Belongs to the GSP E family.</text>
</comment>
<gene>
    <name evidence="3" type="ORF">C3743_40020</name>
</gene>
<evidence type="ECO:0000313" key="3">
    <source>
        <dbReference type="EMBL" id="POZ80168.1"/>
    </source>
</evidence>
<dbReference type="InterPro" id="IPR027417">
    <property type="entry name" value="P-loop_NTPase"/>
</dbReference>
<dbReference type="PANTHER" id="PTHR30486:SF6">
    <property type="entry name" value="TYPE IV PILUS RETRACTATION ATPASE PILT"/>
    <property type="match status" value="1"/>
</dbReference>
<dbReference type="InterPro" id="IPR050921">
    <property type="entry name" value="T4SS_GSP_E_ATPase"/>
</dbReference>
<accession>A0A2S5DM58</accession>
<dbReference type="GO" id="GO:0016887">
    <property type="term" value="F:ATP hydrolysis activity"/>
    <property type="evidence" value="ECO:0007669"/>
    <property type="project" value="InterPro"/>
</dbReference>
<dbReference type="Gene3D" id="3.40.50.300">
    <property type="entry name" value="P-loop containing nucleotide triphosphate hydrolases"/>
    <property type="match status" value="1"/>
</dbReference>
<dbReference type="AlphaFoldDB" id="A0A2S5DM58"/>
<evidence type="ECO:0000256" key="1">
    <source>
        <dbReference type="ARBA" id="ARBA00006611"/>
    </source>
</evidence>
<sequence>MSSAVQFDRQKDFLVASEQPRYSLEEFSAVLRHAHSKNASDIYVKTGRPISARVLGRIVRLTRRSLEQSEVAAITNGMYGAETAVLTIRGGAPIDDSYQLKIDRNTYFRYRWCATGCLVRGNFGIEIVLRHLPDDFRPLDESQIDPRLLAGMYPDDGLGLVCGATGAGKSTLLAQLIRRKAEQPDADCRIVTFEDPAEFSFDQIETESCEIVQSQIGDHIADFPKAIRNALRRDPDIIMIGESRDAETIKASVLAAQTGHAVYSTLHANSVQTAFLRLVQALPVEELHSIMGSVLDAVRFVVCQKLVPTLDGKRAPVREWVVFTKEMRSRLLMAASRNISLLPAEAGRLVEEFGVTKVRHAESLHADGVIDGVYVDLIRAESEAERAQVLGEAAPVGGLNG</sequence>
<evidence type="ECO:0000313" key="4">
    <source>
        <dbReference type="Proteomes" id="UP000238655"/>
    </source>
</evidence>
<reference evidence="3 4" key="1">
    <citation type="submission" date="2018-01" db="EMBL/GenBank/DDBJ databases">
        <title>Successful Treatment of Persistent Burkholderia cepacia Bacteremia with Ceftazidime-Avibactam.</title>
        <authorList>
            <person name="Tamma P."/>
            <person name="Fan Y."/>
            <person name="Bergman Y."/>
            <person name="Sick-Samuels A."/>
            <person name="Hsu A."/>
            <person name="Timp W."/>
            <person name="Simner P."/>
        </authorList>
    </citation>
    <scope>NUCLEOTIDE SEQUENCE [LARGE SCALE GENOMIC DNA]</scope>
    <source>
        <strain evidence="3 4">170816</strain>
    </source>
</reference>
<dbReference type="Gene3D" id="3.30.450.90">
    <property type="match status" value="1"/>
</dbReference>
<dbReference type="EMBL" id="PQVP01000006">
    <property type="protein sequence ID" value="POZ80168.1"/>
    <property type="molecule type" value="Genomic_DNA"/>
</dbReference>
<dbReference type="SUPFAM" id="SSF52540">
    <property type="entry name" value="P-loop containing nucleoside triphosphate hydrolases"/>
    <property type="match status" value="1"/>
</dbReference>
<comment type="caution">
    <text evidence="3">The sequence shown here is derived from an EMBL/GenBank/DDBJ whole genome shotgun (WGS) entry which is preliminary data.</text>
</comment>
<evidence type="ECO:0000259" key="2">
    <source>
        <dbReference type="Pfam" id="PF00437"/>
    </source>
</evidence>
<protein>
    <submittedName>
        <fullName evidence="3">Type IV secretion protein DotB</fullName>
    </submittedName>
</protein>